<dbReference type="SUPFAM" id="SSF51161">
    <property type="entry name" value="Trimeric LpxA-like enzymes"/>
    <property type="match status" value="1"/>
</dbReference>
<proteinExistence type="inferred from homology"/>
<comment type="similarity">
    <text evidence="4">Belongs to the dynactin subunits 5/6 family. Dynactin subunit 5 subfamily.</text>
</comment>
<dbReference type="PANTHER" id="PTHR46126">
    <property type="entry name" value="DYNACTIN SUBUNIT 5"/>
    <property type="match status" value="1"/>
</dbReference>
<dbReference type="Gene3D" id="2.160.10.10">
    <property type="entry name" value="Hexapeptide repeat proteins"/>
    <property type="match status" value="1"/>
</dbReference>
<dbReference type="GO" id="GO:0005869">
    <property type="term" value="C:dynactin complex"/>
    <property type="evidence" value="ECO:0007669"/>
    <property type="project" value="TreeGrafter"/>
</dbReference>
<evidence type="ECO:0000313" key="7">
    <source>
        <dbReference type="Proteomes" id="UP000008743"/>
    </source>
</evidence>
<organism evidence="6 7">
    <name type="scientific">Capsaspora owczarzaki (strain ATCC 30864)</name>
    <dbReference type="NCBI Taxonomy" id="595528"/>
    <lineage>
        <taxon>Eukaryota</taxon>
        <taxon>Filasterea</taxon>
        <taxon>Capsaspora</taxon>
    </lineage>
</organism>
<evidence type="ECO:0000256" key="1">
    <source>
        <dbReference type="ARBA" id="ARBA00004245"/>
    </source>
</evidence>
<sequence length="185" mass="20406">MELPIERYDKGTYIETNTKNKISRHSTVCGTQNIVLGGKNCVNRQSIVHAECVIRGDLKHIQVGKYCILSKRSVIRPPHRLYKGEVVFFKLEMEDYVVIGEDSVVAAAKIGSYVQIGKNCVIGARCILKDCCRILDNTVLPPDTVVPPFAVFGGNPGTLVDQLPESAKLLHQELAQTLAANFVPQ</sequence>
<reference evidence="7" key="1">
    <citation type="submission" date="2011-02" db="EMBL/GenBank/DDBJ databases">
        <title>The Genome Sequence of Capsaspora owczarzaki ATCC 30864.</title>
        <authorList>
            <person name="Russ C."/>
            <person name="Cuomo C."/>
            <person name="Burger G."/>
            <person name="Gray M.W."/>
            <person name="Holland P.W.H."/>
            <person name="King N."/>
            <person name="Lang F.B.F."/>
            <person name="Roger A.J."/>
            <person name="Ruiz-Trillo I."/>
            <person name="Young S.K."/>
            <person name="Zeng Q."/>
            <person name="Gargeya S."/>
            <person name="Alvarado L."/>
            <person name="Berlin A."/>
            <person name="Chapman S.B."/>
            <person name="Chen Z."/>
            <person name="Freedman E."/>
            <person name="Gellesch M."/>
            <person name="Goldberg J."/>
            <person name="Griggs A."/>
            <person name="Gujja S."/>
            <person name="Heilman E."/>
            <person name="Heiman D."/>
            <person name="Howarth C."/>
            <person name="Mehta T."/>
            <person name="Neiman D."/>
            <person name="Pearson M."/>
            <person name="Roberts A."/>
            <person name="Saif S."/>
            <person name="Shea T."/>
            <person name="Shenoy N."/>
            <person name="Sisk P."/>
            <person name="Stolte C."/>
            <person name="Sykes S."/>
            <person name="White J."/>
            <person name="Yandava C."/>
            <person name="Haas B."/>
            <person name="Nusbaum C."/>
            <person name="Birren B."/>
        </authorList>
    </citation>
    <scope>NUCLEOTIDE SEQUENCE</scope>
    <source>
        <strain evidence="7">ATCC 30864</strain>
    </source>
</reference>
<dbReference type="AlphaFoldDB" id="A0A0D2X3J4"/>
<keyword evidence="7" id="KW-1185">Reference proteome</keyword>
<dbReference type="EMBL" id="KE346367">
    <property type="protein sequence ID" value="KJE94414.1"/>
    <property type="molecule type" value="Genomic_DNA"/>
</dbReference>
<dbReference type="PhylomeDB" id="A0A0D2X3J4"/>
<dbReference type="InterPro" id="IPR047125">
    <property type="entry name" value="DCTN5"/>
</dbReference>
<keyword evidence="2" id="KW-0963">Cytoplasm</keyword>
<dbReference type="Pfam" id="PF21711">
    <property type="entry name" value="DCTN5"/>
    <property type="match status" value="1"/>
</dbReference>
<gene>
    <name evidence="6" type="ORF">CAOG_005057</name>
</gene>
<evidence type="ECO:0000313" key="6">
    <source>
        <dbReference type="EMBL" id="KJE94414.1"/>
    </source>
</evidence>
<dbReference type="PANTHER" id="PTHR46126:SF1">
    <property type="entry name" value="DYNACTIN SUBUNIT 5"/>
    <property type="match status" value="1"/>
</dbReference>
<protein>
    <recommendedName>
        <fullName evidence="5">Dynactin subunit 5</fullName>
    </recommendedName>
</protein>
<dbReference type="OrthoDB" id="417208at2759"/>
<name>A0A0D2X3J4_CAPO3</name>
<dbReference type="STRING" id="595528.A0A0D2X3J4"/>
<evidence type="ECO:0000256" key="4">
    <source>
        <dbReference type="ARBA" id="ARBA00034706"/>
    </source>
</evidence>
<evidence type="ECO:0000256" key="5">
    <source>
        <dbReference type="ARBA" id="ARBA00034865"/>
    </source>
</evidence>
<dbReference type="Proteomes" id="UP000008743">
    <property type="component" value="Unassembled WGS sequence"/>
</dbReference>
<evidence type="ECO:0000256" key="2">
    <source>
        <dbReference type="ARBA" id="ARBA00022490"/>
    </source>
</evidence>
<dbReference type="InterPro" id="IPR011004">
    <property type="entry name" value="Trimer_LpxA-like_sf"/>
</dbReference>
<evidence type="ECO:0000256" key="3">
    <source>
        <dbReference type="ARBA" id="ARBA00023212"/>
    </source>
</evidence>
<dbReference type="InParanoid" id="A0A0D2X3J4"/>
<comment type="subcellular location">
    <subcellularLocation>
        <location evidence="1">Cytoplasm</location>
        <location evidence="1">Cytoskeleton</location>
    </subcellularLocation>
</comment>
<accession>A0A0D2X3J4</accession>
<keyword evidence="3" id="KW-0206">Cytoskeleton</keyword>
<dbReference type="CDD" id="cd03359">
    <property type="entry name" value="LbH_Dynactin_5"/>
    <property type="match status" value="1"/>
</dbReference>
<dbReference type="eggNOG" id="KOG3121">
    <property type="taxonomic scope" value="Eukaryota"/>
</dbReference>